<protein>
    <submittedName>
        <fullName evidence="1">Uncharacterized protein</fullName>
    </submittedName>
</protein>
<dbReference type="Proteomes" id="UP001172386">
    <property type="component" value="Unassembled WGS sequence"/>
</dbReference>
<accession>A0ACC3A008</accession>
<reference evidence="1" key="1">
    <citation type="submission" date="2022-10" db="EMBL/GenBank/DDBJ databases">
        <title>Culturing micro-colonial fungi from biological soil crusts in the Mojave desert and describing Neophaeococcomyces mojavensis, and introducing the new genera and species Taxawa tesnikishii.</title>
        <authorList>
            <person name="Kurbessoian T."/>
            <person name="Stajich J.E."/>
        </authorList>
    </citation>
    <scope>NUCLEOTIDE SEQUENCE</scope>
    <source>
        <strain evidence="1">JES_112</strain>
    </source>
</reference>
<proteinExistence type="predicted"/>
<name>A0ACC3A008_9EURO</name>
<organism evidence="1 2">
    <name type="scientific">Neophaeococcomyces mojaviensis</name>
    <dbReference type="NCBI Taxonomy" id="3383035"/>
    <lineage>
        <taxon>Eukaryota</taxon>
        <taxon>Fungi</taxon>
        <taxon>Dikarya</taxon>
        <taxon>Ascomycota</taxon>
        <taxon>Pezizomycotina</taxon>
        <taxon>Eurotiomycetes</taxon>
        <taxon>Chaetothyriomycetidae</taxon>
        <taxon>Chaetothyriales</taxon>
        <taxon>Chaetothyriales incertae sedis</taxon>
        <taxon>Neophaeococcomyces</taxon>
    </lineage>
</organism>
<gene>
    <name evidence="1" type="ORF">H2198_007682</name>
</gene>
<evidence type="ECO:0000313" key="2">
    <source>
        <dbReference type="Proteomes" id="UP001172386"/>
    </source>
</evidence>
<comment type="caution">
    <text evidence="1">The sequence shown here is derived from an EMBL/GenBank/DDBJ whole genome shotgun (WGS) entry which is preliminary data.</text>
</comment>
<keyword evidence="2" id="KW-1185">Reference proteome</keyword>
<sequence>MTSLIFWVPYLAHKGVVDHRREKQRIKNYERWEGLRDEYDEQRRTTRSLDIQRTGQWDPTTNTFSDNAPADTGSGYGRRSMDQDQGIFTLRDQQEANDARTGWRPQEAWDSPRTQLQAQMTGQVQQVPMSPHHPTAQRHVSAAPSPAYMQPQVPQQTSISSLPLKAQKTGATWDEGIPAPLQVSRRSFDDYDYARYRHASATGTPMPGSRDASATRQGRDQRGSLSNAVSRTHTPSGLRMESTQQQAQVQNMPDFAGYRAPEMPATQTIELPKNDFGFVEPAMATGAVPGGRIAELIERGY</sequence>
<evidence type="ECO:0000313" key="1">
    <source>
        <dbReference type="EMBL" id="KAJ9653107.1"/>
    </source>
</evidence>
<dbReference type="EMBL" id="JAPDRQ010000167">
    <property type="protein sequence ID" value="KAJ9653107.1"/>
    <property type="molecule type" value="Genomic_DNA"/>
</dbReference>